<feature type="transmembrane region" description="Helical" evidence="1">
    <location>
        <begin position="21"/>
        <end position="43"/>
    </location>
</feature>
<keyword evidence="3" id="KW-1185">Reference proteome</keyword>
<evidence type="ECO:0000313" key="2">
    <source>
        <dbReference type="EMBL" id="CCI50838.1"/>
    </source>
</evidence>
<organism evidence="2 3">
    <name type="scientific">Albugo candida</name>
    <dbReference type="NCBI Taxonomy" id="65357"/>
    <lineage>
        <taxon>Eukaryota</taxon>
        <taxon>Sar</taxon>
        <taxon>Stramenopiles</taxon>
        <taxon>Oomycota</taxon>
        <taxon>Peronosporomycetes</taxon>
        <taxon>Albuginales</taxon>
        <taxon>Albuginaceae</taxon>
        <taxon>Albugo</taxon>
    </lineage>
</organism>
<reference evidence="2 3" key="1">
    <citation type="submission" date="2012-05" db="EMBL/GenBank/DDBJ databases">
        <title>Recombination and specialization in a pathogen metapopulation.</title>
        <authorList>
            <person name="Gardiner A."/>
            <person name="Kemen E."/>
            <person name="Schultz-Larsen T."/>
            <person name="MacLean D."/>
            <person name="Van Oosterhout C."/>
            <person name="Jones J.D.G."/>
        </authorList>
    </citation>
    <scope>NUCLEOTIDE SEQUENCE [LARGE SCALE GENOMIC DNA]</scope>
    <source>
        <strain evidence="2 3">Ac Nc2</strain>
    </source>
</reference>
<name>A0A024GVU1_9STRA</name>
<proteinExistence type="predicted"/>
<evidence type="ECO:0000256" key="1">
    <source>
        <dbReference type="SAM" id="Phobius"/>
    </source>
</evidence>
<comment type="caution">
    <text evidence="2">The sequence shown here is derived from an EMBL/GenBank/DDBJ whole genome shotgun (WGS) entry which is preliminary data.</text>
</comment>
<evidence type="ECO:0000313" key="3">
    <source>
        <dbReference type="Proteomes" id="UP000053237"/>
    </source>
</evidence>
<dbReference type="AlphaFoldDB" id="A0A024GVU1"/>
<dbReference type="Proteomes" id="UP000053237">
    <property type="component" value="Unassembled WGS sequence"/>
</dbReference>
<keyword evidence="1" id="KW-0472">Membrane</keyword>
<keyword evidence="1" id="KW-1133">Transmembrane helix</keyword>
<dbReference type="EMBL" id="CAIX01001375">
    <property type="protein sequence ID" value="CCI50838.1"/>
    <property type="molecule type" value="Genomic_DNA"/>
</dbReference>
<sequence>MSFVVLELLTRQRIGFRIRKINFCIVCTCLECQVVVTISAFTASIERFSSERSFCGLLYSLIFEFYLETTSTSTMGKPTYLVLLNLLVATLVAAEEELPF</sequence>
<keyword evidence="1" id="KW-0812">Transmembrane</keyword>
<accession>A0A024GVU1</accession>
<protein>
    <submittedName>
        <fullName evidence="2">Uncharacterized protein</fullName>
    </submittedName>
</protein>
<dbReference type="InParanoid" id="A0A024GVU1"/>
<gene>
    <name evidence="2" type="ORF">BN9_132160</name>
</gene>